<accession>A0AAE3V9J5</accession>
<name>A0AAE3V9J5_9FIRM</name>
<evidence type="ECO:0000313" key="2">
    <source>
        <dbReference type="Proteomes" id="UP001241537"/>
    </source>
</evidence>
<dbReference type="Proteomes" id="UP001241537">
    <property type="component" value="Unassembled WGS sequence"/>
</dbReference>
<evidence type="ECO:0000313" key="1">
    <source>
        <dbReference type="EMBL" id="MDQ0151998.1"/>
    </source>
</evidence>
<reference evidence="1" key="1">
    <citation type="submission" date="2023-07" db="EMBL/GenBank/DDBJ databases">
        <title>Genomic Encyclopedia of Type Strains, Phase IV (KMG-IV): sequencing the most valuable type-strain genomes for metagenomic binning, comparative biology and taxonomic classification.</title>
        <authorList>
            <person name="Goeker M."/>
        </authorList>
    </citation>
    <scope>NUCLEOTIDE SEQUENCE</scope>
    <source>
        <strain evidence="1">DSM 19659</strain>
    </source>
</reference>
<keyword evidence="2" id="KW-1185">Reference proteome</keyword>
<gene>
    <name evidence="1" type="ORF">J2S20_000680</name>
</gene>
<dbReference type="AlphaFoldDB" id="A0AAE3V9J5"/>
<dbReference type="EMBL" id="JAUSTO010000003">
    <property type="protein sequence ID" value="MDQ0151998.1"/>
    <property type="molecule type" value="Genomic_DNA"/>
</dbReference>
<organism evidence="1 2">
    <name type="scientific">Moryella indoligenes</name>
    <dbReference type="NCBI Taxonomy" id="371674"/>
    <lineage>
        <taxon>Bacteria</taxon>
        <taxon>Bacillati</taxon>
        <taxon>Bacillota</taxon>
        <taxon>Clostridia</taxon>
        <taxon>Lachnospirales</taxon>
        <taxon>Lachnospiraceae</taxon>
        <taxon>Moryella</taxon>
    </lineage>
</organism>
<proteinExistence type="predicted"/>
<protein>
    <submittedName>
        <fullName evidence="1">Uncharacterized protein</fullName>
    </submittedName>
</protein>
<dbReference type="RefSeq" id="WP_307253227.1">
    <property type="nucleotide sequence ID" value="NZ_JAUSTO010000003.1"/>
</dbReference>
<sequence length="165" mass="18867">MKNLIFCGCGEQTLRELERKLFAFAAGRGMELKTVLQRREGAYALHLRLGRSVALFSPEIPLGQADFLYAEVPQLLLQNLSYLKNDGLACLKHGCEGTDGGKDRTLFWRTEGDRELRIREAERCIAFLKRRVRRVYIAEELTPYDAVLLELGVRPSKQVDRALLR</sequence>
<comment type="caution">
    <text evidence="1">The sequence shown here is derived from an EMBL/GenBank/DDBJ whole genome shotgun (WGS) entry which is preliminary data.</text>
</comment>